<gene>
    <name evidence="1" type="ORF">SB48_HM08orf01348</name>
</gene>
<dbReference type="EMBL" id="CP010525">
    <property type="protein sequence ID" value="AJO21671.1"/>
    <property type="molecule type" value="Genomic_DNA"/>
</dbReference>
<evidence type="ECO:0000313" key="2">
    <source>
        <dbReference type="Proteomes" id="UP000032024"/>
    </source>
</evidence>
<accession>A0AAN0WAT8</accession>
<name>A0AAN0WAT8_HEYCO</name>
<proteinExistence type="predicted"/>
<evidence type="ECO:0000313" key="1">
    <source>
        <dbReference type="EMBL" id="AJO21671.1"/>
    </source>
</evidence>
<reference evidence="2" key="1">
    <citation type="submission" date="2015-01" db="EMBL/GenBank/DDBJ databases">
        <title>Comparative genome analysis of Bacillus coagulans HM-08, Clostridium butyricum HM-68, Bacillus subtilis HM-66 and Bacillus paralicheniformis BL-09.</title>
        <authorList>
            <person name="Zhang H."/>
        </authorList>
    </citation>
    <scope>NUCLEOTIDE SEQUENCE [LARGE SCALE GENOMIC DNA]</scope>
    <source>
        <strain evidence="2">HM-08</strain>
    </source>
</reference>
<dbReference type="AlphaFoldDB" id="A0AAN0WAT8"/>
<keyword evidence="2" id="KW-1185">Reference proteome</keyword>
<dbReference type="Proteomes" id="UP000032024">
    <property type="component" value="Chromosome"/>
</dbReference>
<organism evidence="1 2">
    <name type="scientific">Heyndrickxia coagulans</name>
    <name type="common">Weizmannia coagulans</name>
    <dbReference type="NCBI Taxonomy" id="1398"/>
    <lineage>
        <taxon>Bacteria</taxon>
        <taxon>Bacillati</taxon>
        <taxon>Bacillota</taxon>
        <taxon>Bacilli</taxon>
        <taxon>Bacillales</taxon>
        <taxon>Bacillaceae</taxon>
        <taxon>Heyndrickxia</taxon>
    </lineage>
</organism>
<sequence>MCAHERKGCHLMRCPAMEAERYDSMFFRFLHYFFTLK</sequence>
<protein>
    <submittedName>
        <fullName evidence="1">Uncharacterized protein</fullName>
    </submittedName>
</protein>